<dbReference type="AlphaFoldDB" id="A0A8H7DZ05"/>
<proteinExistence type="predicted"/>
<gene>
    <name evidence="3" type="ORF">GJ744_002139</name>
</gene>
<feature type="compositionally biased region" description="Polar residues" evidence="2">
    <location>
        <begin position="59"/>
        <end position="77"/>
    </location>
</feature>
<comment type="caution">
    <text evidence="3">The sequence shown here is derived from an EMBL/GenBank/DDBJ whole genome shotgun (WGS) entry which is preliminary data.</text>
</comment>
<accession>A0A8H7DZ05</accession>
<organism evidence="3 4">
    <name type="scientific">Endocarpon pusillum</name>
    <dbReference type="NCBI Taxonomy" id="364733"/>
    <lineage>
        <taxon>Eukaryota</taxon>
        <taxon>Fungi</taxon>
        <taxon>Dikarya</taxon>
        <taxon>Ascomycota</taxon>
        <taxon>Pezizomycotina</taxon>
        <taxon>Eurotiomycetes</taxon>
        <taxon>Chaetothyriomycetidae</taxon>
        <taxon>Verrucariales</taxon>
        <taxon>Verrucariaceae</taxon>
        <taxon>Endocarpon</taxon>
    </lineage>
</organism>
<evidence type="ECO:0000256" key="2">
    <source>
        <dbReference type="SAM" id="MobiDB-lite"/>
    </source>
</evidence>
<evidence type="ECO:0000313" key="4">
    <source>
        <dbReference type="Proteomes" id="UP000606974"/>
    </source>
</evidence>
<dbReference type="EMBL" id="JAACFV010000135">
    <property type="protein sequence ID" value="KAF7504519.1"/>
    <property type="molecule type" value="Genomic_DNA"/>
</dbReference>
<reference evidence="3" key="1">
    <citation type="submission" date="2020-02" db="EMBL/GenBank/DDBJ databases">
        <authorList>
            <person name="Palmer J.M."/>
        </authorList>
    </citation>
    <scope>NUCLEOTIDE SEQUENCE</scope>
    <source>
        <strain evidence="3">EPUS1.4</strain>
        <tissue evidence="3">Thallus</tissue>
    </source>
</reference>
<dbReference type="OrthoDB" id="3886346at2759"/>
<feature type="region of interest" description="Disordered" evidence="2">
    <location>
        <begin position="178"/>
        <end position="204"/>
    </location>
</feature>
<protein>
    <submittedName>
        <fullName evidence="3">Uncharacterized protein</fullName>
    </submittedName>
</protein>
<sequence>MASAPMNALASFVYLTDMLPIWITQINTLGTHVVTKREEFSAEYKRALEQARPRRKKTPSVTSLQTNHKPVSIRSQKSNTNAQDMLSIARASEISPLDPESRYLFANARRGKRRQGASFRSGASGPQAFRNQHQVIIYYDSTLQDGLEALVKQIGIARNNVRKGKQARDLERGLRLPSFGMGNYTRTQGGPVMPSPPKSRSPTHLTVDPKILLNDAPPNEDASFTEVANQLEAAQALCETAAHQFLRDGDCTLEIDRIRSYLENVLQVAKRQIEAWEQEEDGARTEAKEAAALVKENHDVATVVAEKLGVNITPVVNTVTQTTEIEVDSDDNSVEEDIVIDITKFRSARANGTRA</sequence>
<name>A0A8H7DZ05_9EURO</name>
<keyword evidence="1" id="KW-0175">Coiled coil</keyword>
<evidence type="ECO:0000313" key="3">
    <source>
        <dbReference type="EMBL" id="KAF7504519.1"/>
    </source>
</evidence>
<evidence type="ECO:0000256" key="1">
    <source>
        <dbReference type="SAM" id="Coils"/>
    </source>
</evidence>
<feature type="region of interest" description="Disordered" evidence="2">
    <location>
        <begin position="48"/>
        <end position="77"/>
    </location>
</feature>
<dbReference type="Proteomes" id="UP000606974">
    <property type="component" value="Unassembled WGS sequence"/>
</dbReference>
<feature type="coiled-coil region" evidence="1">
    <location>
        <begin position="259"/>
        <end position="293"/>
    </location>
</feature>
<keyword evidence="4" id="KW-1185">Reference proteome</keyword>